<keyword evidence="4" id="KW-1185">Reference proteome</keyword>
<evidence type="ECO:0000313" key="4">
    <source>
        <dbReference type="Proteomes" id="UP000641514"/>
    </source>
</evidence>
<dbReference type="Proteomes" id="UP000641514">
    <property type="component" value="Unassembled WGS sequence"/>
</dbReference>
<dbReference type="AlphaFoldDB" id="A0A916UAT0"/>
<dbReference type="PRINTS" id="PR00111">
    <property type="entry name" value="ABHYDROLASE"/>
</dbReference>
<evidence type="ECO:0000313" key="3">
    <source>
        <dbReference type="EMBL" id="GGC66638.1"/>
    </source>
</evidence>
<dbReference type="EMBL" id="BMJH01000002">
    <property type="protein sequence ID" value="GGC66638.1"/>
    <property type="molecule type" value="Genomic_DNA"/>
</dbReference>
<evidence type="ECO:0000256" key="1">
    <source>
        <dbReference type="ARBA" id="ARBA00022801"/>
    </source>
</evidence>
<reference evidence="3" key="1">
    <citation type="journal article" date="2014" name="Int. J. Syst. Evol. Microbiol.">
        <title>Complete genome sequence of Corynebacterium casei LMG S-19264T (=DSM 44701T), isolated from a smear-ripened cheese.</title>
        <authorList>
            <consortium name="US DOE Joint Genome Institute (JGI-PGF)"/>
            <person name="Walter F."/>
            <person name="Albersmeier A."/>
            <person name="Kalinowski J."/>
            <person name="Ruckert C."/>
        </authorList>
    </citation>
    <scope>NUCLEOTIDE SEQUENCE</scope>
    <source>
        <strain evidence="3">CGMCC 1.15478</strain>
    </source>
</reference>
<accession>A0A916UAT0</accession>
<reference evidence="3" key="2">
    <citation type="submission" date="2020-09" db="EMBL/GenBank/DDBJ databases">
        <authorList>
            <person name="Sun Q."/>
            <person name="Zhou Y."/>
        </authorList>
    </citation>
    <scope>NUCLEOTIDE SEQUENCE</scope>
    <source>
        <strain evidence="3">CGMCC 1.15478</strain>
    </source>
</reference>
<organism evidence="3 4">
    <name type="scientific">Hoyosella rhizosphaerae</name>
    <dbReference type="NCBI Taxonomy" id="1755582"/>
    <lineage>
        <taxon>Bacteria</taxon>
        <taxon>Bacillati</taxon>
        <taxon>Actinomycetota</taxon>
        <taxon>Actinomycetes</taxon>
        <taxon>Mycobacteriales</taxon>
        <taxon>Hoyosellaceae</taxon>
        <taxon>Hoyosella</taxon>
    </lineage>
</organism>
<proteinExistence type="predicted"/>
<protein>
    <submittedName>
        <fullName evidence="3">Alpha/beta hydrolase</fullName>
    </submittedName>
</protein>
<dbReference type="PANTHER" id="PTHR46118">
    <property type="entry name" value="PROTEIN ABHD11"/>
    <property type="match status" value="1"/>
</dbReference>
<dbReference type="Pfam" id="PF12697">
    <property type="entry name" value="Abhydrolase_6"/>
    <property type="match status" value="1"/>
</dbReference>
<gene>
    <name evidence="3" type="ORF">GCM10011410_19080</name>
</gene>
<keyword evidence="1 3" id="KW-0378">Hydrolase</keyword>
<dbReference type="InterPro" id="IPR029058">
    <property type="entry name" value="AB_hydrolase_fold"/>
</dbReference>
<sequence>MRSVSHTTGSLHFHKFLPSQPASISEAVPKVLALHGLTGHGQRWETFARNHIPEYEVTAPDLRGHGFSPWDPPWNLERHVADLQRFLNKNDHTIVVGHSFGGAVALHLAKTCPELIHGLVLVDPAIEVSPPWIRSLTEATVASPDYASAEEARQDKVNGAWRNVPPELLDAELKEHLVKLPTGRMNWRICVPAIITGFGELARPTVAPAKPIPTTLLRATRQSPPFVTPAAITTLRAALGDHLTLIDVDSDHMVTHEKPELIATAIRDIARQLAPQ</sequence>
<feature type="domain" description="AB hydrolase-1" evidence="2">
    <location>
        <begin position="31"/>
        <end position="264"/>
    </location>
</feature>
<dbReference type="PANTHER" id="PTHR46118:SF4">
    <property type="entry name" value="PROTEIN ABHD11"/>
    <property type="match status" value="1"/>
</dbReference>
<comment type="caution">
    <text evidence="3">The sequence shown here is derived from an EMBL/GenBank/DDBJ whole genome shotgun (WGS) entry which is preliminary data.</text>
</comment>
<evidence type="ECO:0000259" key="2">
    <source>
        <dbReference type="Pfam" id="PF12697"/>
    </source>
</evidence>
<name>A0A916UAT0_9ACTN</name>
<dbReference type="SUPFAM" id="SSF53474">
    <property type="entry name" value="alpha/beta-Hydrolases"/>
    <property type="match status" value="1"/>
</dbReference>
<dbReference type="GO" id="GO:0052689">
    <property type="term" value="F:carboxylic ester hydrolase activity"/>
    <property type="evidence" value="ECO:0007669"/>
    <property type="project" value="TreeGrafter"/>
</dbReference>
<dbReference type="Gene3D" id="3.40.50.1820">
    <property type="entry name" value="alpha/beta hydrolase"/>
    <property type="match status" value="1"/>
</dbReference>
<dbReference type="InterPro" id="IPR000073">
    <property type="entry name" value="AB_hydrolase_1"/>
</dbReference>